<protein>
    <recommendedName>
        <fullName evidence="2">DUF1541 domain-containing protein</fullName>
    </recommendedName>
</protein>
<name>A0A6B8WB09_9CORY</name>
<dbReference type="PROSITE" id="PS51257">
    <property type="entry name" value="PROKAR_LIPOPROTEIN"/>
    <property type="match status" value="1"/>
</dbReference>
<organism evidence="3 4">
    <name type="scientific">Corynebacterium occultum</name>
    <dbReference type="NCBI Taxonomy" id="2675219"/>
    <lineage>
        <taxon>Bacteria</taxon>
        <taxon>Bacillati</taxon>
        <taxon>Actinomycetota</taxon>
        <taxon>Actinomycetes</taxon>
        <taxon>Mycobacteriales</taxon>
        <taxon>Corynebacteriaceae</taxon>
        <taxon>Corynebacterium</taxon>
    </lineage>
</organism>
<reference evidence="3 4" key="1">
    <citation type="submission" date="2019-11" db="EMBL/GenBank/DDBJ databases">
        <title>Complete genome sequence of Corynebacterium kalinowskii 1959, a novel Corynebacterium species isolated from soil of a small paddock in Vilsendorf, Germany.</title>
        <authorList>
            <person name="Schaffert L."/>
            <person name="Ruwe M."/>
            <person name="Milse J."/>
            <person name="Hanuschka K."/>
            <person name="Ortseifen V."/>
            <person name="Droste J."/>
            <person name="Brandt D."/>
            <person name="Schlueter L."/>
            <person name="Kutter Y."/>
            <person name="Vinke S."/>
            <person name="Viehoefer P."/>
            <person name="Jacob L."/>
            <person name="Luebke N.-C."/>
            <person name="Schulte-Berndt E."/>
            <person name="Hain C."/>
            <person name="Linder M."/>
            <person name="Schmidt P."/>
            <person name="Wollenschlaeger L."/>
            <person name="Luttermann T."/>
            <person name="Thieme E."/>
            <person name="Hassa J."/>
            <person name="Haak M."/>
            <person name="Wittchen M."/>
            <person name="Mentz A."/>
            <person name="Persicke M."/>
            <person name="Busche T."/>
            <person name="Ruckert C."/>
        </authorList>
    </citation>
    <scope>NUCLEOTIDE SEQUENCE [LARGE SCALE GENOMIC DNA]</scope>
    <source>
        <strain evidence="3 4">2039</strain>
    </source>
</reference>
<gene>
    <name evidence="3" type="ORF">COCCU_06305</name>
</gene>
<dbReference type="InterPro" id="IPR011438">
    <property type="entry name" value="DUF1541"/>
</dbReference>
<evidence type="ECO:0000313" key="3">
    <source>
        <dbReference type="EMBL" id="QGU07200.1"/>
    </source>
</evidence>
<dbReference type="Pfam" id="PF07563">
    <property type="entry name" value="DUF1541"/>
    <property type="match status" value="2"/>
</dbReference>
<dbReference type="Proteomes" id="UP000424462">
    <property type="component" value="Chromosome"/>
</dbReference>
<proteinExistence type="predicted"/>
<feature type="signal peptide" evidence="1">
    <location>
        <begin position="1"/>
        <end position="19"/>
    </location>
</feature>
<dbReference type="KEGG" id="cok:COCCU_06305"/>
<keyword evidence="1" id="KW-0732">Signal</keyword>
<dbReference type="EMBL" id="CP046455">
    <property type="protein sequence ID" value="QGU07200.1"/>
    <property type="molecule type" value="Genomic_DNA"/>
</dbReference>
<accession>A0A6B8WB09</accession>
<feature type="chain" id="PRO_5038775445" description="DUF1541 domain-containing protein" evidence="1">
    <location>
        <begin position="20"/>
        <end position="171"/>
    </location>
</feature>
<sequence precursor="true">MKHPIALVTLALSSTLVLAACPDDTASDEFAIHDQPMSSGNMNAERYDHPRDGGAPPAGIAVADNPTYPLGIEVILMADHMPGTDGATARISSAFDTTTYSVSYTPAGGEPITDHRWIVPEELVDPGEAPLPEGTEVILDAEHMQGMKGAEATSTTQQKKRCTWPIWPLVV</sequence>
<dbReference type="Gene3D" id="2.30.30.1210">
    <property type="entry name" value="Domain of unknown function DUF1541"/>
    <property type="match status" value="1"/>
</dbReference>
<feature type="domain" description="DUF1541" evidence="2">
    <location>
        <begin position="71"/>
        <end position="119"/>
    </location>
</feature>
<dbReference type="AlphaFoldDB" id="A0A6B8WB09"/>
<feature type="domain" description="DUF1541" evidence="2">
    <location>
        <begin position="134"/>
        <end position="155"/>
    </location>
</feature>
<evidence type="ECO:0000259" key="2">
    <source>
        <dbReference type="Pfam" id="PF07563"/>
    </source>
</evidence>
<evidence type="ECO:0000313" key="4">
    <source>
        <dbReference type="Proteomes" id="UP000424462"/>
    </source>
</evidence>
<evidence type="ECO:0000256" key="1">
    <source>
        <dbReference type="SAM" id="SignalP"/>
    </source>
</evidence>
<keyword evidence="4" id="KW-1185">Reference proteome</keyword>